<dbReference type="AlphaFoldDB" id="A0AAW1F6L0"/>
<dbReference type="EMBL" id="JBCEZU010000100">
    <property type="protein sequence ID" value="KAK9530383.1"/>
    <property type="molecule type" value="Genomic_DNA"/>
</dbReference>
<protein>
    <submittedName>
        <fullName evidence="1">Uncharacterized protein</fullName>
    </submittedName>
</protein>
<reference evidence="1 2" key="1">
    <citation type="journal article" date="2024" name="Genome Biol. Evol.">
        <title>Chromosome-level genome assembly of the viviparous eelpout Zoarces viviparus.</title>
        <authorList>
            <person name="Fuhrmann N."/>
            <person name="Brasseur M.V."/>
            <person name="Bakowski C.E."/>
            <person name="Podsiadlowski L."/>
            <person name="Prost S."/>
            <person name="Krehenwinkel H."/>
            <person name="Mayer C."/>
        </authorList>
    </citation>
    <scope>NUCLEOTIDE SEQUENCE [LARGE SCALE GENOMIC DNA]</scope>
    <source>
        <strain evidence="1">NO-MEL_2022_Ind0_liver</strain>
    </source>
</reference>
<dbReference type="Proteomes" id="UP001488805">
    <property type="component" value="Unassembled WGS sequence"/>
</dbReference>
<comment type="caution">
    <text evidence="1">The sequence shown here is derived from an EMBL/GenBank/DDBJ whole genome shotgun (WGS) entry which is preliminary data.</text>
</comment>
<gene>
    <name evidence="1" type="ORF">VZT92_011888</name>
</gene>
<proteinExistence type="predicted"/>
<organism evidence="1 2">
    <name type="scientific">Zoarces viviparus</name>
    <name type="common">Viviparous eelpout</name>
    <name type="synonym">Blennius viviparus</name>
    <dbReference type="NCBI Taxonomy" id="48416"/>
    <lineage>
        <taxon>Eukaryota</taxon>
        <taxon>Metazoa</taxon>
        <taxon>Chordata</taxon>
        <taxon>Craniata</taxon>
        <taxon>Vertebrata</taxon>
        <taxon>Euteleostomi</taxon>
        <taxon>Actinopterygii</taxon>
        <taxon>Neopterygii</taxon>
        <taxon>Teleostei</taxon>
        <taxon>Neoteleostei</taxon>
        <taxon>Acanthomorphata</taxon>
        <taxon>Eupercaria</taxon>
        <taxon>Perciformes</taxon>
        <taxon>Cottioidei</taxon>
        <taxon>Zoarcales</taxon>
        <taxon>Zoarcidae</taxon>
        <taxon>Zoarcinae</taxon>
        <taxon>Zoarces</taxon>
    </lineage>
</organism>
<sequence length="105" mass="11329">MNPNALINPSVIANLIAYGGQGIWTMDFTTLDLNCGWLKFQVVDLDIKPVLDLSDSIKLGLVSIGPEVHTIQRGTPELSGKLLVLVHMQSDESVPLAVCAVRCSL</sequence>
<accession>A0AAW1F6L0</accession>
<name>A0AAW1F6L0_ZOAVI</name>
<keyword evidence="2" id="KW-1185">Reference proteome</keyword>
<evidence type="ECO:0000313" key="1">
    <source>
        <dbReference type="EMBL" id="KAK9530383.1"/>
    </source>
</evidence>
<evidence type="ECO:0000313" key="2">
    <source>
        <dbReference type="Proteomes" id="UP001488805"/>
    </source>
</evidence>